<sequence length="313" mass="33805">MENLLYIIIGLALLIAGGNWLLKAAVALSLRLSIPKIVIGMTVVSFATSAPELIVSIKAALDGFPDLSLGNVVGSNIANLGLVLAITVILGSIDVRKSFYSTDWPVMMVASLLFFGFIYFDGQLVRYEGIIMVVFLFLFLVYLLRFQKTAVVDEMPEDDIILPWYKTVLYLGIGGTALWGGSELLIDGAVGLASTFGVSDRVIGITVVSVGTSIPELAASIIAILKKEKAISLGNLIGSNIFNLLAVLGITSIITPITVVDQGLLSNDIFWMLGISFLILPLVFIPKGLRLGWRDGVILLLFYVGFIYVTIRQ</sequence>
<feature type="transmembrane region" description="Helical" evidence="5">
    <location>
        <begin position="102"/>
        <end position="120"/>
    </location>
</feature>
<dbReference type="InterPro" id="IPR004837">
    <property type="entry name" value="NaCa_Exmemb"/>
</dbReference>
<dbReference type="AlphaFoldDB" id="A0A964WVT5"/>
<keyword evidence="4 5" id="KW-0472">Membrane</keyword>
<dbReference type="GO" id="GO:0008273">
    <property type="term" value="F:calcium, potassium:sodium antiporter activity"/>
    <property type="evidence" value="ECO:0007669"/>
    <property type="project" value="TreeGrafter"/>
</dbReference>
<dbReference type="GO" id="GO:0005886">
    <property type="term" value="C:plasma membrane"/>
    <property type="evidence" value="ECO:0007669"/>
    <property type="project" value="TreeGrafter"/>
</dbReference>
<dbReference type="PANTHER" id="PTHR10846:SF8">
    <property type="entry name" value="INNER MEMBRANE PROTEIN YRBG"/>
    <property type="match status" value="1"/>
</dbReference>
<evidence type="ECO:0000313" key="7">
    <source>
        <dbReference type="EMBL" id="NAY90296.1"/>
    </source>
</evidence>
<keyword evidence="3 5" id="KW-1133">Transmembrane helix</keyword>
<accession>A0A964WVT5</accession>
<proteinExistence type="predicted"/>
<evidence type="ECO:0000313" key="8">
    <source>
        <dbReference type="Proteomes" id="UP000667650"/>
    </source>
</evidence>
<protein>
    <submittedName>
        <fullName evidence="7">Calcium/sodium antiporter</fullName>
    </submittedName>
</protein>
<dbReference type="Proteomes" id="UP000667650">
    <property type="component" value="Unassembled WGS sequence"/>
</dbReference>
<evidence type="ECO:0000256" key="2">
    <source>
        <dbReference type="ARBA" id="ARBA00022692"/>
    </source>
</evidence>
<comment type="subcellular location">
    <subcellularLocation>
        <location evidence="1">Membrane</location>
        <topology evidence="1">Multi-pass membrane protein</topology>
    </subcellularLocation>
</comment>
<dbReference type="EMBL" id="JAAABI010000001">
    <property type="protein sequence ID" value="NAY90296.1"/>
    <property type="molecule type" value="Genomic_DNA"/>
</dbReference>
<comment type="caution">
    <text evidence="7">The sequence shown here is derived from an EMBL/GenBank/DDBJ whole genome shotgun (WGS) entry which is preliminary data.</text>
</comment>
<keyword evidence="8" id="KW-1185">Reference proteome</keyword>
<dbReference type="Gene3D" id="1.20.1420.30">
    <property type="entry name" value="NCX, central ion-binding region"/>
    <property type="match status" value="1"/>
</dbReference>
<dbReference type="PANTHER" id="PTHR10846">
    <property type="entry name" value="SODIUM/POTASSIUM/CALCIUM EXCHANGER"/>
    <property type="match status" value="1"/>
</dbReference>
<dbReference type="InterPro" id="IPR004481">
    <property type="entry name" value="K/Na/Ca-exchanger"/>
</dbReference>
<feature type="transmembrane region" description="Helical" evidence="5">
    <location>
        <begin position="37"/>
        <end position="57"/>
    </location>
</feature>
<evidence type="ECO:0000259" key="6">
    <source>
        <dbReference type="Pfam" id="PF01699"/>
    </source>
</evidence>
<feature type="transmembrane region" description="Helical" evidence="5">
    <location>
        <begin position="237"/>
        <end position="257"/>
    </location>
</feature>
<dbReference type="InterPro" id="IPR044880">
    <property type="entry name" value="NCX_ion-bd_dom_sf"/>
</dbReference>
<dbReference type="GO" id="GO:0006874">
    <property type="term" value="P:intracellular calcium ion homeostasis"/>
    <property type="evidence" value="ECO:0007669"/>
    <property type="project" value="TreeGrafter"/>
</dbReference>
<feature type="transmembrane region" description="Helical" evidence="5">
    <location>
        <begin position="292"/>
        <end position="311"/>
    </location>
</feature>
<keyword evidence="2 5" id="KW-0812">Transmembrane</keyword>
<feature type="domain" description="Sodium/calcium exchanger membrane region" evidence="6">
    <location>
        <begin position="168"/>
        <end position="311"/>
    </location>
</feature>
<feature type="transmembrane region" description="Helical" evidence="5">
    <location>
        <begin position="164"/>
        <end position="182"/>
    </location>
</feature>
<feature type="transmembrane region" description="Helical" evidence="5">
    <location>
        <begin position="126"/>
        <end position="144"/>
    </location>
</feature>
<evidence type="ECO:0000256" key="4">
    <source>
        <dbReference type="ARBA" id="ARBA00023136"/>
    </source>
</evidence>
<evidence type="ECO:0000256" key="1">
    <source>
        <dbReference type="ARBA" id="ARBA00004141"/>
    </source>
</evidence>
<gene>
    <name evidence="7" type="ORF">GTQ34_00055</name>
</gene>
<feature type="domain" description="Sodium/calcium exchanger membrane region" evidence="6">
    <location>
        <begin position="4"/>
        <end position="144"/>
    </location>
</feature>
<name>A0A964WVT5_9FLAO</name>
<feature type="transmembrane region" description="Helical" evidence="5">
    <location>
        <begin position="202"/>
        <end position="225"/>
    </location>
</feature>
<dbReference type="GO" id="GO:0005262">
    <property type="term" value="F:calcium channel activity"/>
    <property type="evidence" value="ECO:0007669"/>
    <property type="project" value="TreeGrafter"/>
</dbReference>
<evidence type="ECO:0000256" key="3">
    <source>
        <dbReference type="ARBA" id="ARBA00022989"/>
    </source>
</evidence>
<evidence type="ECO:0000256" key="5">
    <source>
        <dbReference type="SAM" id="Phobius"/>
    </source>
</evidence>
<dbReference type="Pfam" id="PF01699">
    <property type="entry name" value="Na_Ca_ex"/>
    <property type="match status" value="2"/>
</dbReference>
<feature type="transmembrane region" description="Helical" evidence="5">
    <location>
        <begin position="77"/>
        <end position="95"/>
    </location>
</feature>
<feature type="transmembrane region" description="Helical" evidence="5">
    <location>
        <begin position="269"/>
        <end position="285"/>
    </location>
</feature>
<reference evidence="7" key="1">
    <citation type="submission" date="2020-01" db="EMBL/GenBank/DDBJ databases">
        <title>Muricauda ochracea sp. nov., isolated from a tidal flat of Garorim bay in Korea.</title>
        <authorList>
            <person name="Kim D."/>
            <person name="Yoo Y."/>
            <person name="Kim J.-J."/>
        </authorList>
    </citation>
    <scope>NUCLEOTIDE SEQUENCE</scope>
    <source>
        <strain evidence="7">JGD-17</strain>
    </source>
</reference>
<dbReference type="NCBIfam" id="TIGR00367">
    <property type="entry name" value="calcium/sodium antiporter"/>
    <property type="match status" value="1"/>
</dbReference>
<dbReference type="RefSeq" id="WP_166521720.1">
    <property type="nucleotide sequence ID" value="NZ_JAAABI010000001.1"/>
</dbReference>
<feature type="transmembrane region" description="Helical" evidence="5">
    <location>
        <begin position="6"/>
        <end position="30"/>
    </location>
</feature>
<organism evidence="7 8">
    <name type="scientific">Flagellimonas ochracea</name>
    <dbReference type="NCBI Taxonomy" id="2696472"/>
    <lineage>
        <taxon>Bacteria</taxon>
        <taxon>Pseudomonadati</taxon>
        <taxon>Bacteroidota</taxon>
        <taxon>Flavobacteriia</taxon>
        <taxon>Flavobacteriales</taxon>
        <taxon>Flavobacteriaceae</taxon>
        <taxon>Flagellimonas</taxon>
    </lineage>
</organism>